<reference evidence="1 2" key="1">
    <citation type="journal article" date="2018" name="Sci. Rep.">
        <title>Comparative genomics provides insights into the lifestyle and reveals functional heterogeneity of dark septate endophytic fungi.</title>
        <authorList>
            <person name="Knapp D.G."/>
            <person name="Nemeth J.B."/>
            <person name="Barry K."/>
            <person name="Hainaut M."/>
            <person name="Henrissat B."/>
            <person name="Johnson J."/>
            <person name="Kuo A."/>
            <person name="Lim J.H.P."/>
            <person name="Lipzen A."/>
            <person name="Nolan M."/>
            <person name="Ohm R.A."/>
            <person name="Tamas L."/>
            <person name="Grigoriev I.V."/>
            <person name="Spatafora J.W."/>
            <person name="Nagy L.G."/>
            <person name="Kovacs G.M."/>
        </authorList>
    </citation>
    <scope>NUCLEOTIDE SEQUENCE [LARGE SCALE GENOMIC DNA]</scope>
    <source>
        <strain evidence="1 2">DSE2036</strain>
    </source>
</reference>
<dbReference type="Proteomes" id="UP000244855">
    <property type="component" value="Unassembled WGS sequence"/>
</dbReference>
<dbReference type="STRING" id="97972.A0A2V1CXN9"/>
<accession>A0A2V1CXN9</accession>
<evidence type="ECO:0000313" key="1">
    <source>
        <dbReference type="EMBL" id="PVH90431.1"/>
    </source>
</evidence>
<evidence type="ECO:0000313" key="2">
    <source>
        <dbReference type="Proteomes" id="UP000244855"/>
    </source>
</evidence>
<name>A0A2V1CXN9_9PLEO</name>
<protein>
    <submittedName>
        <fullName evidence="1">Uncharacterized protein</fullName>
    </submittedName>
</protein>
<proteinExistence type="predicted"/>
<gene>
    <name evidence="1" type="ORF">DM02DRAFT_665096</name>
</gene>
<dbReference type="AlphaFoldDB" id="A0A2V1CXN9"/>
<organism evidence="1 2">
    <name type="scientific">Periconia macrospinosa</name>
    <dbReference type="NCBI Taxonomy" id="97972"/>
    <lineage>
        <taxon>Eukaryota</taxon>
        <taxon>Fungi</taxon>
        <taxon>Dikarya</taxon>
        <taxon>Ascomycota</taxon>
        <taxon>Pezizomycotina</taxon>
        <taxon>Dothideomycetes</taxon>
        <taxon>Pleosporomycetidae</taxon>
        <taxon>Pleosporales</taxon>
        <taxon>Massarineae</taxon>
        <taxon>Periconiaceae</taxon>
        <taxon>Periconia</taxon>
    </lineage>
</organism>
<dbReference type="EMBL" id="KZ806317">
    <property type="protein sequence ID" value="PVH90431.1"/>
    <property type="molecule type" value="Genomic_DNA"/>
</dbReference>
<dbReference type="OrthoDB" id="3105677at2759"/>
<sequence length="245" mass="27172">MRDCDALARFAIATALACNNLHDCWFSEEQFTVLAEIGLILYDAVAFFKHRAEGMPKYLVGWYRMDDNKRTVIGAGRYKEALWRSEELLFDGLADFLKENPATTACIGSRTGQKVCIGSVECNTATTARSYGRRIYGRCAAVPRVLSQDSAGDNKTQLNSTSLARVQDCVSNHVYDQKSCEESNPTWRAVSRKPKTCTLCFAKSSRRAANQNREVVRGLGGAEWEAIEVATKDVIEELAAGFKST</sequence>
<keyword evidence="2" id="KW-1185">Reference proteome</keyword>